<protein>
    <recommendedName>
        <fullName evidence="1">DUF3885 domain-containing protein</fullName>
    </recommendedName>
</protein>
<dbReference type="InterPro" id="IPR024976">
    <property type="entry name" value="DUF3885"/>
</dbReference>
<proteinExistence type="predicted"/>
<dbReference type="Proteomes" id="UP001432039">
    <property type="component" value="Chromosome"/>
</dbReference>
<evidence type="ECO:0000313" key="2">
    <source>
        <dbReference type="EMBL" id="WUQ12752.1"/>
    </source>
</evidence>
<name>A0ABZ1TAC1_STRVG</name>
<dbReference type="RefSeq" id="WP_328961937.1">
    <property type="nucleotide sequence ID" value="NZ_CP108090.1"/>
</dbReference>
<sequence length="208" mass="24300">MSDPVVGRAVEPRVDPAHAGLTALWRQHRPPGPLLPYELKTVYRDRWVRFHSLPESKRYPQDEAEYAVLLDRYNTVLDELFTGDEVYVVTTGKSEVSDHTDRSPLRRALHPEGTLWTTLDETDEPDPEFHTRWYYYADRRPWRRGCLDPLLRAVADDRLAGIFVTDPGLTRFHHPYDGGADVVLPTRQERDRMRERHTDWLSAHPQGY</sequence>
<feature type="domain" description="DUF3885" evidence="1">
    <location>
        <begin position="36"/>
        <end position="205"/>
    </location>
</feature>
<dbReference type="EMBL" id="CP108090">
    <property type="protein sequence ID" value="WUQ12752.1"/>
    <property type="molecule type" value="Genomic_DNA"/>
</dbReference>
<gene>
    <name evidence="2" type="ORF">OG517_15635</name>
</gene>
<evidence type="ECO:0000313" key="3">
    <source>
        <dbReference type="Proteomes" id="UP001432039"/>
    </source>
</evidence>
<keyword evidence="3" id="KW-1185">Reference proteome</keyword>
<organism evidence="2 3">
    <name type="scientific">Streptomyces virginiae</name>
    <name type="common">Streptomyces cinnamonensis</name>
    <dbReference type="NCBI Taxonomy" id="1961"/>
    <lineage>
        <taxon>Bacteria</taxon>
        <taxon>Bacillati</taxon>
        <taxon>Actinomycetota</taxon>
        <taxon>Actinomycetes</taxon>
        <taxon>Kitasatosporales</taxon>
        <taxon>Streptomycetaceae</taxon>
        <taxon>Streptomyces</taxon>
    </lineage>
</organism>
<evidence type="ECO:0000259" key="1">
    <source>
        <dbReference type="Pfam" id="PF13021"/>
    </source>
</evidence>
<reference evidence="2" key="1">
    <citation type="submission" date="2022-10" db="EMBL/GenBank/DDBJ databases">
        <title>The complete genomes of actinobacterial strains from the NBC collection.</title>
        <authorList>
            <person name="Joergensen T.S."/>
            <person name="Alvarez Arevalo M."/>
            <person name="Sterndorff E.B."/>
            <person name="Faurdal D."/>
            <person name="Vuksanovic O."/>
            <person name="Mourched A.-S."/>
            <person name="Charusanti P."/>
            <person name="Shaw S."/>
            <person name="Blin K."/>
            <person name="Weber T."/>
        </authorList>
    </citation>
    <scope>NUCLEOTIDE SEQUENCE</scope>
    <source>
        <strain evidence="2">NBC_00248</strain>
    </source>
</reference>
<dbReference type="Pfam" id="PF13021">
    <property type="entry name" value="DUF3885"/>
    <property type="match status" value="1"/>
</dbReference>
<accession>A0ABZ1TAC1</accession>